<evidence type="ECO:0000313" key="12">
    <source>
        <dbReference type="Proteomes" id="UP000716446"/>
    </source>
</evidence>
<dbReference type="InterPro" id="IPR001841">
    <property type="entry name" value="Znf_RING"/>
</dbReference>
<dbReference type="EC" id="2.3.2.27" evidence="2"/>
<dbReference type="EMBL" id="CAIJEN010000003">
    <property type="protein sequence ID" value="CAD0083890.1"/>
    <property type="molecule type" value="Genomic_DNA"/>
</dbReference>
<dbReference type="Proteomes" id="UP000716446">
    <property type="component" value="Unassembled WGS sequence"/>
</dbReference>
<feature type="region of interest" description="Disordered" evidence="9">
    <location>
        <begin position="336"/>
        <end position="399"/>
    </location>
</feature>
<gene>
    <name evidence="11" type="ORF">AWRI4619_LOCUS2457</name>
</gene>
<name>A0A9N8JDG2_9PEZI</name>
<feature type="compositionally biased region" description="Basic and acidic residues" evidence="9">
    <location>
        <begin position="339"/>
        <end position="349"/>
    </location>
</feature>
<evidence type="ECO:0000256" key="1">
    <source>
        <dbReference type="ARBA" id="ARBA00000900"/>
    </source>
</evidence>
<dbReference type="PANTHER" id="PTHR45931">
    <property type="entry name" value="SI:CH211-59O9.10"/>
    <property type="match status" value="1"/>
</dbReference>
<keyword evidence="4" id="KW-0479">Metal-binding</keyword>
<evidence type="ECO:0000256" key="2">
    <source>
        <dbReference type="ARBA" id="ARBA00012483"/>
    </source>
</evidence>
<dbReference type="InterPro" id="IPR013083">
    <property type="entry name" value="Znf_RING/FYVE/PHD"/>
</dbReference>
<feature type="region of interest" description="Disordered" evidence="9">
    <location>
        <begin position="138"/>
        <end position="166"/>
    </location>
</feature>
<dbReference type="PROSITE" id="PS50089">
    <property type="entry name" value="ZF_RING_2"/>
    <property type="match status" value="1"/>
</dbReference>
<evidence type="ECO:0000256" key="6">
    <source>
        <dbReference type="ARBA" id="ARBA00022786"/>
    </source>
</evidence>
<evidence type="ECO:0000256" key="4">
    <source>
        <dbReference type="ARBA" id="ARBA00022723"/>
    </source>
</evidence>
<dbReference type="PANTHER" id="PTHR45931:SF3">
    <property type="entry name" value="RING ZINC FINGER-CONTAINING PROTEIN"/>
    <property type="match status" value="1"/>
</dbReference>
<dbReference type="Gene3D" id="3.30.40.10">
    <property type="entry name" value="Zinc/RING finger domain, C3HC4 (zinc finger)"/>
    <property type="match status" value="1"/>
</dbReference>
<keyword evidence="12" id="KW-1185">Reference proteome</keyword>
<dbReference type="SMART" id="SM00184">
    <property type="entry name" value="RING"/>
    <property type="match status" value="1"/>
</dbReference>
<reference evidence="11" key="1">
    <citation type="submission" date="2020-06" db="EMBL/GenBank/DDBJ databases">
        <authorList>
            <person name="Onetto C."/>
        </authorList>
    </citation>
    <scope>NUCLEOTIDE SEQUENCE</scope>
</reference>
<feature type="compositionally biased region" description="Polar residues" evidence="9">
    <location>
        <begin position="79"/>
        <end position="106"/>
    </location>
</feature>
<evidence type="ECO:0000259" key="10">
    <source>
        <dbReference type="PROSITE" id="PS50089"/>
    </source>
</evidence>
<dbReference type="FunFam" id="3.30.40.10:FF:000127">
    <property type="entry name" value="E3 ubiquitin-protein ligase RNF181"/>
    <property type="match status" value="1"/>
</dbReference>
<evidence type="ECO:0000256" key="7">
    <source>
        <dbReference type="ARBA" id="ARBA00022833"/>
    </source>
</evidence>
<dbReference type="GO" id="GO:0006511">
    <property type="term" value="P:ubiquitin-dependent protein catabolic process"/>
    <property type="evidence" value="ECO:0007669"/>
    <property type="project" value="TreeGrafter"/>
</dbReference>
<feature type="domain" description="RING-type" evidence="10">
    <location>
        <begin position="291"/>
        <end position="332"/>
    </location>
</feature>
<comment type="catalytic activity">
    <reaction evidence="1">
        <text>S-ubiquitinyl-[E2 ubiquitin-conjugating enzyme]-L-cysteine + [acceptor protein]-L-lysine = [E2 ubiquitin-conjugating enzyme]-L-cysteine + N(6)-ubiquitinyl-[acceptor protein]-L-lysine.</text>
        <dbReference type="EC" id="2.3.2.27"/>
    </reaction>
</comment>
<protein>
    <recommendedName>
        <fullName evidence="2">RING-type E3 ubiquitin transferase</fullName>
        <ecNumber evidence="2">2.3.2.27</ecNumber>
    </recommendedName>
</protein>
<keyword evidence="5 8" id="KW-0863">Zinc-finger</keyword>
<proteinExistence type="predicted"/>
<keyword evidence="7" id="KW-0862">Zinc</keyword>
<dbReference type="Pfam" id="PF13639">
    <property type="entry name" value="zf-RING_2"/>
    <property type="match status" value="1"/>
</dbReference>
<dbReference type="SUPFAM" id="SSF57850">
    <property type="entry name" value="RING/U-box"/>
    <property type="match status" value="1"/>
</dbReference>
<dbReference type="GO" id="GO:0005634">
    <property type="term" value="C:nucleus"/>
    <property type="evidence" value="ECO:0007669"/>
    <property type="project" value="TreeGrafter"/>
</dbReference>
<dbReference type="GO" id="GO:0016567">
    <property type="term" value="P:protein ubiquitination"/>
    <property type="evidence" value="ECO:0007669"/>
    <property type="project" value="UniProtKB-ARBA"/>
</dbReference>
<organism evidence="11 12">
    <name type="scientific">Aureobasidium vineae</name>
    <dbReference type="NCBI Taxonomy" id="2773715"/>
    <lineage>
        <taxon>Eukaryota</taxon>
        <taxon>Fungi</taxon>
        <taxon>Dikarya</taxon>
        <taxon>Ascomycota</taxon>
        <taxon>Pezizomycotina</taxon>
        <taxon>Dothideomycetes</taxon>
        <taxon>Dothideomycetidae</taxon>
        <taxon>Dothideales</taxon>
        <taxon>Saccotheciaceae</taxon>
        <taxon>Aureobasidium</taxon>
    </lineage>
</organism>
<evidence type="ECO:0000256" key="8">
    <source>
        <dbReference type="PROSITE-ProRule" id="PRU00175"/>
    </source>
</evidence>
<evidence type="ECO:0000313" key="11">
    <source>
        <dbReference type="EMBL" id="CAD0083890.1"/>
    </source>
</evidence>
<evidence type="ECO:0000256" key="9">
    <source>
        <dbReference type="SAM" id="MobiDB-lite"/>
    </source>
</evidence>
<accession>A0A9N8JDG2</accession>
<evidence type="ECO:0000256" key="5">
    <source>
        <dbReference type="ARBA" id="ARBA00022771"/>
    </source>
</evidence>
<keyword evidence="6" id="KW-0833">Ubl conjugation pathway</keyword>
<sequence>MDRQRDLVFCHECENEWFRDEGGLTCPDCHSDFTEIIEAQHDPRQAQSDEQAPPHPFHDHNPWANIPHDAPDPEESDIPTPNFQYRTNPQGGISMSFSHTFSSGNNPRGPVSPGPQPNGPASDAILSMLNQIIGGAARQPHAGARDAATQSPDADPNVRVFTGGGPNFQYTATTRLAPRDANSPQARAQTIDNLPGILNHMFHAPPRGAGPDPNFEPLGFGNILNTLFNPVNMQHGDAVYSQEALDRIISQLMEQNQSNAPGPASSEAIASLPQKAITKEDLDETTGKADCSICMDEALIGSQVTYLPCDHWFHPDCIKAWLGEHDTCPHCRQGIMPRDGPDNATRSREPGQAARNNRTWGQGEGTRDNPINVAESPDHARTTNNAGAASGSASGAATAAWARMRDAFGGGSGGSNAPSGAS</sequence>
<dbReference type="AlphaFoldDB" id="A0A9N8JDG2"/>
<dbReference type="GO" id="GO:0008270">
    <property type="term" value="F:zinc ion binding"/>
    <property type="evidence" value="ECO:0007669"/>
    <property type="project" value="UniProtKB-KW"/>
</dbReference>
<keyword evidence="3" id="KW-0808">Transferase</keyword>
<comment type="caution">
    <text evidence="11">The sequence shown here is derived from an EMBL/GenBank/DDBJ whole genome shotgun (WGS) entry which is preliminary data.</text>
</comment>
<evidence type="ECO:0000256" key="3">
    <source>
        <dbReference type="ARBA" id="ARBA00022679"/>
    </source>
</evidence>
<dbReference type="InterPro" id="IPR051834">
    <property type="entry name" value="RING_finger_E3_ligase"/>
</dbReference>
<dbReference type="GO" id="GO:0061630">
    <property type="term" value="F:ubiquitin protein ligase activity"/>
    <property type="evidence" value="ECO:0007669"/>
    <property type="project" value="UniProtKB-EC"/>
</dbReference>
<feature type="compositionally biased region" description="Low complexity" evidence="9">
    <location>
        <begin position="382"/>
        <end position="399"/>
    </location>
</feature>
<feature type="region of interest" description="Disordered" evidence="9">
    <location>
        <begin position="42"/>
        <end position="123"/>
    </location>
</feature>